<evidence type="ECO:0000313" key="6">
    <source>
        <dbReference type="Proteomes" id="UP000324629"/>
    </source>
</evidence>
<evidence type="ECO:0000256" key="3">
    <source>
        <dbReference type="ARBA" id="ARBA00022679"/>
    </source>
</evidence>
<sequence>FWLSVSPYSFLKHPDVGFMTMESVSSQQSIVDPLLSDECNMFLLEFSILLDDCAEYDLLPHVESGSHRSLVKCESSLGICTCTIDWCYRNLTRLHPNSYTDASLTYLLLINPNTTTFWNYRRRAIQSNGASIHRELWLTKLILQTHPRSNETIFHRRWIVQHHLAQDMCALMSELDLCDQIAGRYRMHYGLWEYRRFILHHLGSQACATELERVDKWLQYHPTDTSGWSYLTHLFQLMITDTVMFSSPDMQQLVVQRLKQTSDTLQLYPERECLWIFRRNLLLFLHKLADKCDATNLDWHSVEPLFSRVRQVVSLALTDCIRFQSVGAFIDWYHSHALLSFSDRPTWHQMLWSRQLLWLTQNLTESRSPS</sequence>
<comment type="caution">
    <text evidence="5">The sequence shown here is derived from an EMBL/GenBank/DDBJ whole genome shotgun (WGS) entry which is preliminary data.</text>
</comment>
<protein>
    <submittedName>
        <fullName evidence="5">Protein prenyltransferase alpha subunit repeat containing protein 1</fullName>
    </submittedName>
</protein>
<feature type="non-terminal residue" evidence="5">
    <location>
        <position position="1"/>
    </location>
</feature>
<dbReference type="Gene3D" id="1.25.40.120">
    <property type="entry name" value="Protein prenylyltransferase"/>
    <property type="match status" value="1"/>
</dbReference>
<gene>
    <name evidence="5" type="ORF">DEA37_0005233</name>
</gene>
<evidence type="ECO:0000256" key="1">
    <source>
        <dbReference type="ARBA" id="ARBA00006734"/>
    </source>
</evidence>
<dbReference type="AlphaFoldDB" id="A0A5J4NE54"/>
<accession>A0A5J4NE54</accession>
<keyword evidence="4" id="KW-0677">Repeat</keyword>
<comment type="similarity">
    <text evidence="1">Belongs to the protein prenyltransferase subunit alpha family.</text>
</comment>
<keyword evidence="2" id="KW-0637">Prenyltransferase</keyword>
<dbReference type="GO" id="GO:0008318">
    <property type="term" value="F:protein prenyltransferase activity"/>
    <property type="evidence" value="ECO:0007669"/>
    <property type="project" value="InterPro"/>
</dbReference>
<evidence type="ECO:0000313" key="5">
    <source>
        <dbReference type="EMBL" id="KAA3673713.1"/>
    </source>
</evidence>
<dbReference type="InterPro" id="IPR002088">
    <property type="entry name" value="Prenyl_trans_a"/>
</dbReference>
<dbReference type="EMBL" id="QNGE01003702">
    <property type="protein sequence ID" value="KAA3673713.1"/>
    <property type="molecule type" value="Genomic_DNA"/>
</dbReference>
<dbReference type="Pfam" id="PF01239">
    <property type="entry name" value="PPTA"/>
    <property type="match status" value="2"/>
</dbReference>
<dbReference type="PANTHER" id="PTHR11129:SF3">
    <property type="entry name" value="PROTEIN PRENYLTRANSFERASE ALPHA SUBUNIT REPEAT-CONTAINING PROTEIN 1"/>
    <property type="match status" value="1"/>
</dbReference>
<dbReference type="PANTHER" id="PTHR11129">
    <property type="entry name" value="PROTEIN FARNESYLTRANSFERASE ALPHA SUBUNIT/RAB GERANYLGERANYL TRANSFERASE ALPHA SUBUNIT"/>
    <property type="match status" value="1"/>
</dbReference>
<keyword evidence="3 5" id="KW-0808">Transferase</keyword>
<evidence type="ECO:0000256" key="4">
    <source>
        <dbReference type="ARBA" id="ARBA00022737"/>
    </source>
</evidence>
<dbReference type="SUPFAM" id="SSF48439">
    <property type="entry name" value="Protein prenylyltransferase"/>
    <property type="match status" value="1"/>
</dbReference>
<evidence type="ECO:0000256" key="2">
    <source>
        <dbReference type="ARBA" id="ARBA00022602"/>
    </source>
</evidence>
<keyword evidence="6" id="KW-1185">Reference proteome</keyword>
<proteinExistence type="inferred from homology"/>
<name>A0A5J4NE54_9TREM</name>
<reference evidence="5 6" key="1">
    <citation type="journal article" date="2019" name="Gigascience">
        <title>Whole-genome sequence of the oriental lung fluke Paragonimus westermani.</title>
        <authorList>
            <person name="Oey H."/>
            <person name="Zakrzewski M."/>
            <person name="Narain K."/>
            <person name="Devi K.R."/>
            <person name="Agatsuma T."/>
            <person name="Nawaratna S."/>
            <person name="Gobert G.N."/>
            <person name="Jones M.K."/>
            <person name="Ragan M.A."/>
            <person name="McManus D.P."/>
            <person name="Krause L."/>
        </authorList>
    </citation>
    <scope>NUCLEOTIDE SEQUENCE [LARGE SCALE GENOMIC DNA]</scope>
    <source>
        <strain evidence="5 6">IND2009</strain>
    </source>
</reference>
<organism evidence="5 6">
    <name type="scientific">Paragonimus westermani</name>
    <dbReference type="NCBI Taxonomy" id="34504"/>
    <lineage>
        <taxon>Eukaryota</taxon>
        <taxon>Metazoa</taxon>
        <taxon>Spiralia</taxon>
        <taxon>Lophotrochozoa</taxon>
        <taxon>Platyhelminthes</taxon>
        <taxon>Trematoda</taxon>
        <taxon>Digenea</taxon>
        <taxon>Plagiorchiida</taxon>
        <taxon>Troglotremata</taxon>
        <taxon>Troglotrematidae</taxon>
        <taxon>Paragonimus</taxon>
    </lineage>
</organism>
<dbReference type="Proteomes" id="UP000324629">
    <property type="component" value="Unassembled WGS sequence"/>
</dbReference>
<dbReference type="GO" id="GO:0005737">
    <property type="term" value="C:cytoplasm"/>
    <property type="evidence" value="ECO:0007669"/>
    <property type="project" value="TreeGrafter"/>
</dbReference>